<organism evidence="2">
    <name type="scientific">Nocardiopsis sp. 25L-1-1c</name>
    <dbReference type="NCBI Taxonomy" id="1009683"/>
    <lineage>
        <taxon>Bacteria</taxon>
        <taxon>Bacillati</taxon>
        <taxon>Actinomycetota</taxon>
        <taxon>Actinomycetes</taxon>
        <taxon>Streptosporangiales</taxon>
        <taxon>Nocardiopsidaceae</taxon>
        <taxon>Nocardiopsis</taxon>
    </lineage>
</organism>
<reference evidence="2" key="1">
    <citation type="submission" date="2010-04" db="EMBL/GenBank/DDBJ databases">
        <title>Complete nucleotide sequence of Nocardiopsis linear plasmid pNPL1.</title>
        <authorList>
            <person name="Tian X.-L."/>
            <person name="Zhong L."/>
            <person name="Cheng Q.-X."/>
            <person name="Chen Z.-H."/>
            <person name="Zhou M."/>
            <person name="Wang T."/>
            <person name="Fan Y."/>
            <person name="Yang Y."/>
            <person name="Guo P."/>
            <person name="Xia H.-Y."/>
            <person name="Qin Z.-J."/>
        </authorList>
    </citation>
    <scope>NUCLEOTIDE SEQUENCE</scope>
    <source>
        <strain evidence="2">25L-1-1c</strain>
        <plasmid evidence="2">pNPL1</plasmid>
    </source>
</reference>
<feature type="compositionally biased region" description="Polar residues" evidence="1">
    <location>
        <begin position="51"/>
        <end position="60"/>
    </location>
</feature>
<sequence length="173" mass="17886">MTVHKERGGPPVRQDAGHPYTHRSSTGSRCIHMMPDTSCPMIPRQGARTGAGSTPVSTPFSMPGGDSHPSHNSVPGIPCSAAPEGGTSRRRVGRFHPAGERFHPGPVRGTAPQEVVRFLVHMARWVAPVGGGALLISGGIYAGPVSVIPAPILFCLAACAFAVDTTAPVGGVR</sequence>
<keyword evidence="2" id="KW-0614">Plasmid</keyword>
<geneLocation type="plasmid" evidence="2">
    <name>pNPL1</name>
</geneLocation>
<evidence type="ECO:0000256" key="1">
    <source>
        <dbReference type="SAM" id="MobiDB-lite"/>
    </source>
</evidence>
<proteinExistence type="predicted"/>
<protein>
    <submittedName>
        <fullName evidence="2">PNPL.10c</fullName>
    </submittedName>
</protein>
<feature type="region of interest" description="Disordered" evidence="1">
    <location>
        <begin position="1"/>
        <end position="89"/>
    </location>
</feature>
<name>R4HCG1_9ACTN</name>
<accession>R4HCG1</accession>
<evidence type="ECO:0000313" key="2">
    <source>
        <dbReference type="EMBL" id="AEC12503.1"/>
    </source>
</evidence>
<dbReference type="AlphaFoldDB" id="R4HCG1"/>
<dbReference type="EMBL" id="HM102370">
    <property type="protein sequence ID" value="AEC12503.1"/>
    <property type="molecule type" value="Genomic_DNA"/>
</dbReference>